<dbReference type="AlphaFoldDB" id="A0A6S6WB38"/>
<reference evidence="1" key="1">
    <citation type="submission" date="2021-02" db="EMBL/GenBank/DDBJ databases">
        <authorList>
            <person name="Syme A R."/>
            <person name="Syme A R."/>
            <person name="Moolhuijzen P."/>
        </authorList>
    </citation>
    <scope>NUCLEOTIDE SEQUENCE</scope>
    <source>
        <strain evidence="1">W1-1</strain>
    </source>
</reference>
<evidence type="ECO:0000313" key="1">
    <source>
        <dbReference type="EMBL" id="CAE7179011.1"/>
    </source>
</evidence>
<organism evidence="1 2">
    <name type="scientific">Pyrenophora teres f. teres</name>
    <dbReference type="NCBI Taxonomy" id="97479"/>
    <lineage>
        <taxon>Eukaryota</taxon>
        <taxon>Fungi</taxon>
        <taxon>Dikarya</taxon>
        <taxon>Ascomycota</taxon>
        <taxon>Pezizomycotina</taxon>
        <taxon>Dothideomycetes</taxon>
        <taxon>Pleosporomycetidae</taxon>
        <taxon>Pleosporales</taxon>
        <taxon>Pleosporineae</taxon>
        <taxon>Pleosporaceae</taxon>
        <taxon>Pyrenophora</taxon>
    </lineage>
</organism>
<protein>
    <submittedName>
        <fullName evidence="1">Uncharacterized protein</fullName>
    </submittedName>
</protein>
<evidence type="ECO:0000313" key="2">
    <source>
        <dbReference type="Proteomes" id="UP000472372"/>
    </source>
</evidence>
<name>A0A6S6WB38_9PLEO</name>
<dbReference type="EMBL" id="HG992981">
    <property type="protein sequence ID" value="CAE7179011.1"/>
    <property type="molecule type" value="Genomic_DNA"/>
</dbReference>
<dbReference type="Proteomes" id="UP000472372">
    <property type="component" value="Chromosome 5"/>
</dbReference>
<gene>
    <name evidence="1" type="ORF">PTTW11_06463</name>
</gene>
<proteinExistence type="predicted"/>
<accession>A0A6S6WB38</accession>
<sequence length="258" mass="29051">MSTSPLLSLPGELRNRIYEFCTEPKPRQLPRNPKPDYARRPFGLYGSLQYTCQQVRTEFRPIYLARTALIVHQITVDTFLRTFYPQPTKVVPSNEVQSAKSKPQELPAFIPTAIYGVQGNIHIRTYFGQRYDATLLARLCLHHKQLKVTFLEASASLSIAPALTGFFANLSSGIFFLDMKKLFMKISITCSRYPTIALTFHPGRSIKDVVASDGTSDPRKLLARMGAPPMSEFTVLFKSAQFSRRASEYSRSGGSRAE</sequence>